<evidence type="ECO:0000313" key="1">
    <source>
        <dbReference type="EMBL" id="SHJ59978.1"/>
    </source>
</evidence>
<evidence type="ECO:0000313" key="2">
    <source>
        <dbReference type="Proteomes" id="UP000184001"/>
    </source>
</evidence>
<accession>A0A8G2F9Y1</accession>
<evidence type="ECO:0008006" key="3">
    <source>
        <dbReference type="Google" id="ProtNLM"/>
    </source>
</evidence>
<name>A0A8G2F9Y1_9BACT</name>
<organism evidence="1 2">
    <name type="scientific">Halodesulfovibrio aestuarii</name>
    <dbReference type="NCBI Taxonomy" id="126333"/>
    <lineage>
        <taxon>Bacteria</taxon>
        <taxon>Pseudomonadati</taxon>
        <taxon>Thermodesulfobacteriota</taxon>
        <taxon>Desulfovibrionia</taxon>
        <taxon>Desulfovibrionales</taxon>
        <taxon>Desulfovibrionaceae</taxon>
        <taxon>Halodesulfovibrio</taxon>
    </lineage>
</organism>
<sequence length="187" mass="20798">MKLVPLHIEITEEHPAYRWAKSQSDSVNAIGHIGTHLDCYTTEPTKDTYEVDVVVFDCTKAMPTAAQFAESDLIGKAVVFYTCVLNSAGYGSDVYGKSETFLTQKALDALLIRKPAFILIDGCGIGNHGEEHQRFDKQCERQNCFVIENVLLSEEIVKSLRRIRIAVDLESSSTGKCCQVWGECTSK</sequence>
<dbReference type="RefSeq" id="WP_019999391.1">
    <property type="nucleotide sequence ID" value="NZ_CP192219.1"/>
</dbReference>
<dbReference type="InterPro" id="IPR037175">
    <property type="entry name" value="KFase_sf"/>
</dbReference>
<dbReference type="Proteomes" id="UP000184001">
    <property type="component" value="Unassembled WGS sequence"/>
</dbReference>
<dbReference type="Gene3D" id="3.50.30.50">
    <property type="entry name" value="Putative cyclase"/>
    <property type="match status" value="1"/>
</dbReference>
<dbReference type="EMBL" id="FQZR01000008">
    <property type="protein sequence ID" value="SHJ59978.1"/>
    <property type="molecule type" value="Genomic_DNA"/>
</dbReference>
<protein>
    <recommendedName>
        <fullName evidence="3">Cyclase</fullName>
    </recommendedName>
</protein>
<dbReference type="SUPFAM" id="SSF102198">
    <property type="entry name" value="Putative cyclase"/>
    <property type="match status" value="1"/>
</dbReference>
<reference evidence="1 2" key="1">
    <citation type="submission" date="2016-11" db="EMBL/GenBank/DDBJ databases">
        <authorList>
            <person name="Varghese N."/>
            <person name="Submissions S."/>
        </authorList>
    </citation>
    <scope>NUCLEOTIDE SEQUENCE [LARGE SCALE GENOMIC DNA]</scope>
    <source>
        <strain evidence="1 2">DSM 17919</strain>
    </source>
</reference>
<gene>
    <name evidence="1" type="ORF">SAMN05660830_02791</name>
</gene>
<dbReference type="GO" id="GO:0019441">
    <property type="term" value="P:L-tryptophan catabolic process to kynurenine"/>
    <property type="evidence" value="ECO:0007669"/>
    <property type="project" value="InterPro"/>
</dbReference>
<comment type="caution">
    <text evidence="1">The sequence shown here is derived from an EMBL/GenBank/DDBJ whole genome shotgun (WGS) entry which is preliminary data.</text>
</comment>
<proteinExistence type="predicted"/>
<dbReference type="AlphaFoldDB" id="A0A8G2F9Y1"/>
<dbReference type="GO" id="GO:0004061">
    <property type="term" value="F:arylformamidase activity"/>
    <property type="evidence" value="ECO:0007669"/>
    <property type="project" value="InterPro"/>
</dbReference>